<dbReference type="Proteomes" id="UP000199662">
    <property type="component" value="Unassembled WGS sequence"/>
</dbReference>
<dbReference type="AlphaFoldDB" id="A0A1H7CFN5"/>
<sequence length="218" mass="24473">MLNTIYTTIVDFLFPPHCPLCGAYVDTVGAWCPACLDQTIQVHKLPLSILMQNDISMVRAVGRYRGGMKKFIQALKYQKKLAMLPAIHTLLDVALPKTEFAGVDYVIPVPLHRKKLQARGFNQAEKIFHPWADGCQLTWLEALIRCRDTNPQYKMTVMERRINMRAAFSLRKGLNVRGKKILLVDDIFTTGITIQECAIVLKQAGATRISGLTLASDA</sequence>
<dbReference type="Pfam" id="PF00156">
    <property type="entry name" value="Pribosyltran"/>
    <property type="match status" value="1"/>
</dbReference>
<accession>A0A1H7CFN5</accession>
<dbReference type="EMBL" id="FNZK01000021">
    <property type="protein sequence ID" value="SEJ88286.1"/>
    <property type="molecule type" value="Genomic_DNA"/>
</dbReference>
<evidence type="ECO:0000313" key="4">
    <source>
        <dbReference type="EMBL" id="SEJ88286.1"/>
    </source>
</evidence>
<dbReference type="CDD" id="cd06223">
    <property type="entry name" value="PRTases_typeI"/>
    <property type="match status" value="1"/>
</dbReference>
<dbReference type="PANTHER" id="PTHR47505">
    <property type="entry name" value="DNA UTILIZATION PROTEIN YHGH"/>
    <property type="match status" value="1"/>
</dbReference>
<dbReference type="InterPro" id="IPR051910">
    <property type="entry name" value="ComF/GntX_DNA_util-trans"/>
</dbReference>
<dbReference type="SUPFAM" id="SSF53271">
    <property type="entry name" value="PRTase-like"/>
    <property type="match status" value="1"/>
</dbReference>
<dbReference type="InterPro" id="IPR000836">
    <property type="entry name" value="PRTase_dom"/>
</dbReference>
<dbReference type="STRING" id="84035.SAMN05660742_12174"/>
<dbReference type="Gene3D" id="3.40.50.2020">
    <property type="match status" value="1"/>
</dbReference>
<dbReference type="RefSeq" id="WP_091834655.1">
    <property type="nucleotide sequence ID" value="NZ_FNZK01000021.1"/>
</dbReference>
<keyword evidence="5" id="KW-1185">Reference proteome</keyword>
<name>A0A1H7CFN5_9FIRM</name>
<evidence type="ECO:0000256" key="1">
    <source>
        <dbReference type="ARBA" id="ARBA00008007"/>
    </source>
</evidence>
<feature type="domain" description="Double zinc ribbon" evidence="3">
    <location>
        <begin position="9"/>
        <end position="39"/>
    </location>
</feature>
<evidence type="ECO:0000313" key="5">
    <source>
        <dbReference type="Proteomes" id="UP000199662"/>
    </source>
</evidence>
<dbReference type="PANTHER" id="PTHR47505:SF1">
    <property type="entry name" value="DNA UTILIZATION PROTEIN YHGH"/>
    <property type="match status" value="1"/>
</dbReference>
<protein>
    <submittedName>
        <fullName evidence="4">ComF family protein</fullName>
    </submittedName>
</protein>
<feature type="domain" description="Phosphoribosyltransferase" evidence="2">
    <location>
        <begin position="154"/>
        <end position="214"/>
    </location>
</feature>
<dbReference type="InterPro" id="IPR029057">
    <property type="entry name" value="PRTase-like"/>
</dbReference>
<evidence type="ECO:0000259" key="2">
    <source>
        <dbReference type="Pfam" id="PF00156"/>
    </source>
</evidence>
<organism evidence="4 5">
    <name type="scientific">Propionispira arboris</name>
    <dbReference type="NCBI Taxonomy" id="84035"/>
    <lineage>
        <taxon>Bacteria</taxon>
        <taxon>Bacillati</taxon>
        <taxon>Bacillota</taxon>
        <taxon>Negativicutes</taxon>
        <taxon>Selenomonadales</taxon>
        <taxon>Selenomonadaceae</taxon>
        <taxon>Propionispira</taxon>
    </lineage>
</organism>
<dbReference type="InterPro" id="IPR044005">
    <property type="entry name" value="DZR_2"/>
</dbReference>
<proteinExistence type="inferred from homology"/>
<evidence type="ECO:0000259" key="3">
    <source>
        <dbReference type="Pfam" id="PF18912"/>
    </source>
</evidence>
<reference evidence="4 5" key="1">
    <citation type="submission" date="2016-10" db="EMBL/GenBank/DDBJ databases">
        <authorList>
            <person name="de Groot N.N."/>
        </authorList>
    </citation>
    <scope>NUCLEOTIDE SEQUENCE [LARGE SCALE GENOMIC DNA]</scope>
    <source>
        <strain evidence="4 5">DSM 2179</strain>
    </source>
</reference>
<gene>
    <name evidence="4" type="ORF">SAMN05660742_12174</name>
</gene>
<comment type="similarity">
    <text evidence="1">Belongs to the ComF/GntX family.</text>
</comment>
<dbReference type="Pfam" id="PF18912">
    <property type="entry name" value="DZR_2"/>
    <property type="match status" value="1"/>
</dbReference>